<dbReference type="SMART" id="SM00644">
    <property type="entry name" value="Ami_2"/>
    <property type="match status" value="1"/>
</dbReference>
<dbReference type="PANTHER" id="PTHR30417">
    <property type="entry name" value="N-ACETYLMURAMOYL-L-ALANINE AMIDASE AMID"/>
    <property type="match status" value="1"/>
</dbReference>
<dbReference type="GO" id="GO:0008745">
    <property type="term" value="F:N-acetylmuramoyl-L-alanine amidase activity"/>
    <property type="evidence" value="ECO:0007669"/>
    <property type="project" value="UniProtKB-EC"/>
</dbReference>
<evidence type="ECO:0000259" key="6">
    <source>
        <dbReference type="SMART" id="SM00644"/>
    </source>
</evidence>
<dbReference type="AlphaFoldDB" id="A0A6N2S4E4"/>
<proteinExistence type="predicted"/>
<dbReference type="GO" id="GO:0009253">
    <property type="term" value="P:peptidoglycan catabolic process"/>
    <property type="evidence" value="ECO:0007669"/>
    <property type="project" value="InterPro"/>
</dbReference>
<keyword evidence="3 7" id="KW-0378">Hydrolase</keyword>
<gene>
    <name evidence="7" type="primary">cwhA</name>
    <name evidence="7" type="ORF">BALFYP80_00738</name>
</gene>
<dbReference type="EMBL" id="CACRSR010000011">
    <property type="protein sequence ID" value="VYS88032.1"/>
    <property type="molecule type" value="Genomic_DNA"/>
</dbReference>
<feature type="domain" description="N-acetylmuramoyl-L-alanine amidase" evidence="6">
    <location>
        <begin position="9"/>
        <end position="141"/>
    </location>
</feature>
<evidence type="ECO:0000256" key="4">
    <source>
        <dbReference type="ARBA" id="ARBA00023316"/>
    </source>
</evidence>
<keyword evidence="4" id="KW-0961">Cell wall biogenesis/degradation</keyword>
<keyword evidence="5" id="KW-0175">Coiled coil</keyword>
<dbReference type="EC" id="3.5.1.28" evidence="2"/>
<dbReference type="RefSeq" id="WP_134817110.1">
    <property type="nucleotide sequence ID" value="NZ_CACRSR010000011.1"/>
</dbReference>
<sequence>MSDIIWKGSPNHYVGRNGYGVTHITLHIMVGYLAGTDATFANQSSRASAHYGVGATGEIHQYVSELDGSYSDANYASNNSTISIEHEGGMADGAVCTQECIDASARLCADIARRYGWKKLWHDGLKGNVWLHREIPGTDHLSCPDLAPNGLPYRQIIDQANRILEGGTMSNAGDEVWNWAYKPNGKNATPGGNMYNLLTYELPQRIRDSIMQYSYKGSAPGGNVYNTICFEIPGMLKQLTKTIETQQKQISELSEKISKLEEATK</sequence>
<reference evidence="7" key="1">
    <citation type="submission" date="2019-11" db="EMBL/GenBank/DDBJ databases">
        <authorList>
            <person name="Feng L."/>
        </authorList>
    </citation>
    <scope>NUCLEOTIDE SEQUENCE</scope>
    <source>
        <strain evidence="7">BAdolescentisLFYP80</strain>
    </source>
</reference>
<dbReference type="InterPro" id="IPR036505">
    <property type="entry name" value="Amidase/PGRP_sf"/>
</dbReference>
<evidence type="ECO:0000256" key="1">
    <source>
        <dbReference type="ARBA" id="ARBA00001561"/>
    </source>
</evidence>
<dbReference type="GO" id="GO:0071555">
    <property type="term" value="P:cell wall organization"/>
    <property type="evidence" value="ECO:0007669"/>
    <property type="project" value="UniProtKB-KW"/>
</dbReference>
<feature type="coiled-coil region" evidence="5">
    <location>
        <begin position="236"/>
        <end position="263"/>
    </location>
</feature>
<dbReference type="InterPro" id="IPR002502">
    <property type="entry name" value="Amidase_domain"/>
</dbReference>
<evidence type="ECO:0000313" key="7">
    <source>
        <dbReference type="EMBL" id="VYS88032.1"/>
    </source>
</evidence>
<dbReference type="InterPro" id="IPR051206">
    <property type="entry name" value="NAMLAA_amidase_2"/>
</dbReference>
<dbReference type="GO" id="GO:0009254">
    <property type="term" value="P:peptidoglycan turnover"/>
    <property type="evidence" value="ECO:0007669"/>
    <property type="project" value="TreeGrafter"/>
</dbReference>
<protein>
    <recommendedName>
        <fullName evidence="2">N-acetylmuramoyl-L-alanine amidase</fullName>
        <ecNumber evidence="2">3.5.1.28</ecNumber>
    </recommendedName>
</protein>
<dbReference type="CDD" id="cd06583">
    <property type="entry name" value="PGRP"/>
    <property type="match status" value="1"/>
</dbReference>
<dbReference type="SUPFAM" id="SSF55846">
    <property type="entry name" value="N-acetylmuramoyl-L-alanine amidase-like"/>
    <property type="match status" value="1"/>
</dbReference>
<name>A0A6N2S4E4_BIFAD</name>
<comment type="catalytic activity">
    <reaction evidence="1">
        <text>Hydrolyzes the link between N-acetylmuramoyl residues and L-amino acid residues in certain cell-wall glycopeptides.</text>
        <dbReference type="EC" id="3.5.1.28"/>
    </reaction>
</comment>
<evidence type="ECO:0000256" key="5">
    <source>
        <dbReference type="SAM" id="Coils"/>
    </source>
</evidence>
<evidence type="ECO:0000256" key="2">
    <source>
        <dbReference type="ARBA" id="ARBA00011901"/>
    </source>
</evidence>
<dbReference type="Pfam" id="PF01510">
    <property type="entry name" value="Amidase_2"/>
    <property type="match status" value="1"/>
</dbReference>
<dbReference type="Gene3D" id="3.40.80.10">
    <property type="entry name" value="Peptidoglycan recognition protein-like"/>
    <property type="match status" value="1"/>
</dbReference>
<organism evidence="7">
    <name type="scientific">Bifidobacterium adolescentis</name>
    <dbReference type="NCBI Taxonomy" id="1680"/>
    <lineage>
        <taxon>Bacteria</taxon>
        <taxon>Bacillati</taxon>
        <taxon>Actinomycetota</taxon>
        <taxon>Actinomycetes</taxon>
        <taxon>Bifidobacteriales</taxon>
        <taxon>Bifidobacteriaceae</taxon>
        <taxon>Bifidobacterium</taxon>
    </lineage>
</organism>
<dbReference type="PANTHER" id="PTHR30417:SF1">
    <property type="entry name" value="N-ACETYLMURAMOYL-L-ALANINE AMIDASE AMID"/>
    <property type="match status" value="1"/>
</dbReference>
<evidence type="ECO:0000256" key="3">
    <source>
        <dbReference type="ARBA" id="ARBA00022801"/>
    </source>
</evidence>
<accession>A0A6N2S4E4</accession>